<feature type="binding site" evidence="9">
    <location>
        <position position="260"/>
    </location>
    <ligand>
        <name>Mg(2+)</name>
        <dbReference type="ChEBI" id="CHEBI:18420"/>
    </ligand>
</feature>
<evidence type="ECO:0000256" key="9">
    <source>
        <dbReference type="HAMAP-Rule" id="MF_00318"/>
    </source>
</evidence>
<dbReference type="GO" id="GO:0005576">
    <property type="term" value="C:extracellular region"/>
    <property type="evidence" value="ECO:0007669"/>
    <property type="project" value="UniProtKB-SubCell"/>
</dbReference>
<feature type="binding site" evidence="9">
    <location>
        <position position="417"/>
    </location>
    <ligand>
        <name>(2R)-2-phosphoglycerate</name>
        <dbReference type="ChEBI" id="CHEBI:58289"/>
    </ligand>
</feature>
<evidence type="ECO:0000313" key="13">
    <source>
        <dbReference type="EMBL" id="OAL10351.1"/>
    </source>
</evidence>
<feature type="domain" description="Enolase C-terminal TIM barrel" evidence="11">
    <location>
        <begin position="154"/>
        <end position="455"/>
    </location>
</feature>
<feature type="active site" description="Proton acceptor" evidence="9">
    <location>
        <position position="366"/>
    </location>
</feature>
<evidence type="ECO:0000256" key="5">
    <source>
        <dbReference type="ARBA" id="ARBA00022525"/>
    </source>
</evidence>
<organism evidence="13 14">
    <name type="scientific">Candidatus Mycoplasma haematobovis</name>
    <dbReference type="NCBI Taxonomy" id="432608"/>
    <lineage>
        <taxon>Bacteria</taxon>
        <taxon>Bacillati</taxon>
        <taxon>Mycoplasmatota</taxon>
        <taxon>Mollicutes</taxon>
        <taxon>Mycoplasmataceae</taxon>
        <taxon>Mycoplasma</taxon>
    </lineage>
</organism>
<dbReference type="Gene3D" id="3.30.390.10">
    <property type="entry name" value="Enolase-like, N-terminal domain"/>
    <property type="match status" value="1"/>
</dbReference>
<dbReference type="RefSeq" id="WP_187150193.1">
    <property type="nucleotide sequence ID" value="NZ_LWUJ01000011.1"/>
</dbReference>
<dbReference type="InterPro" id="IPR000941">
    <property type="entry name" value="Enolase"/>
</dbReference>
<dbReference type="EC" id="4.2.1.11" evidence="3 9"/>
<keyword evidence="14" id="KW-1185">Reference proteome</keyword>
<feature type="compositionally biased region" description="Acidic residues" evidence="10">
    <location>
        <begin position="495"/>
        <end position="516"/>
    </location>
</feature>
<keyword evidence="5 9" id="KW-0964">Secreted</keyword>
<dbReference type="SFLD" id="SFLDF00002">
    <property type="entry name" value="enolase"/>
    <property type="match status" value="1"/>
</dbReference>
<comment type="cofactor">
    <cofactor evidence="9">
        <name>Mg(2+)</name>
        <dbReference type="ChEBI" id="CHEBI:18420"/>
    </cofactor>
    <text evidence="9">Binds a second Mg(2+) ion via substrate during catalysis.</text>
</comment>
<dbReference type="PANTHER" id="PTHR11902">
    <property type="entry name" value="ENOLASE"/>
    <property type="match status" value="1"/>
</dbReference>
<dbReference type="GO" id="GO:0006096">
    <property type="term" value="P:glycolytic process"/>
    <property type="evidence" value="ECO:0007669"/>
    <property type="project" value="UniProtKB-UniRule"/>
</dbReference>
<keyword evidence="8 9" id="KW-0456">Lyase</keyword>
<evidence type="ECO:0000256" key="2">
    <source>
        <dbReference type="ARBA" id="ARBA00009604"/>
    </source>
</evidence>
<comment type="pathway">
    <text evidence="1 9">Carbohydrate degradation; glycolysis; pyruvate from D-glyceraldehyde 3-phosphate: step 4/5.</text>
</comment>
<feature type="binding site" evidence="9">
    <location>
        <position position="366"/>
    </location>
    <ligand>
        <name>(2R)-2-phosphoglycerate</name>
        <dbReference type="ChEBI" id="CHEBI:58289"/>
    </ligand>
</feature>
<feature type="active site" description="Proton donor" evidence="9">
    <location>
        <position position="220"/>
    </location>
</feature>
<comment type="subcellular location">
    <subcellularLocation>
        <location evidence="9">Cytoplasm</location>
    </subcellularLocation>
    <subcellularLocation>
        <location evidence="9">Secreted</location>
    </subcellularLocation>
    <subcellularLocation>
        <location evidence="9">Cell surface</location>
    </subcellularLocation>
    <text evidence="9">Fractions of enolase are present in both the cytoplasm and on the cell surface.</text>
</comment>
<evidence type="ECO:0000256" key="1">
    <source>
        <dbReference type="ARBA" id="ARBA00005031"/>
    </source>
</evidence>
<dbReference type="InterPro" id="IPR020810">
    <property type="entry name" value="Enolase_C"/>
</dbReference>
<dbReference type="SFLD" id="SFLDS00001">
    <property type="entry name" value="Enolase"/>
    <property type="match status" value="1"/>
</dbReference>
<dbReference type="GO" id="GO:0009986">
    <property type="term" value="C:cell surface"/>
    <property type="evidence" value="ECO:0007669"/>
    <property type="project" value="UniProtKB-SubCell"/>
</dbReference>
<comment type="catalytic activity">
    <reaction evidence="9">
        <text>(2R)-2-phosphoglycerate = phosphoenolpyruvate + H2O</text>
        <dbReference type="Rhea" id="RHEA:10164"/>
        <dbReference type="ChEBI" id="CHEBI:15377"/>
        <dbReference type="ChEBI" id="CHEBI:58289"/>
        <dbReference type="ChEBI" id="CHEBI:58702"/>
        <dbReference type="EC" id="4.2.1.11"/>
    </reaction>
</comment>
<evidence type="ECO:0000256" key="7">
    <source>
        <dbReference type="ARBA" id="ARBA00023152"/>
    </source>
</evidence>
<dbReference type="InterPro" id="IPR029017">
    <property type="entry name" value="Enolase-like_N"/>
</dbReference>
<evidence type="ECO:0000259" key="12">
    <source>
        <dbReference type="SMART" id="SM01193"/>
    </source>
</evidence>
<evidence type="ECO:0000256" key="10">
    <source>
        <dbReference type="SAM" id="MobiDB-lite"/>
    </source>
</evidence>
<dbReference type="GO" id="GO:0000287">
    <property type="term" value="F:magnesium ion binding"/>
    <property type="evidence" value="ECO:0007669"/>
    <property type="project" value="UniProtKB-UniRule"/>
</dbReference>
<gene>
    <name evidence="9" type="primary">eno</name>
    <name evidence="13" type="ORF">A6V39_02850</name>
</gene>
<feature type="binding site" evidence="9">
    <location>
        <position position="178"/>
    </location>
    <ligand>
        <name>(2R)-2-phosphoglycerate</name>
        <dbReference type="ChEBI" id="CHEBI:58289"/>
    </ligand>
</feature>
<dbReference type="Pfam" id="PF00113">
    <property type="entry name" value="Enolase_C"/>
    <property type="match status" value="1"/>
</dbReference>
<evidence type="ECO:0000256" key="6">
    <source>
        <dbReference type="ARBA" id="ARBA00022842"/>
    </source>
</evidence>
<evidence type="ECO:0000313" key="14">
    <source>
        <dbReference type="Proteomes" id="UP000077623"/>
    </source>
</evidence>
<feature type="binding site" evidence="9">
    <location>
        <position position="395"/>
    </location>
    <ligand>
        <name>(2R)-2-phosphoglycerate</name>
        <dbReference type="ChEBI" id="CHEBI:58289"/>
    </ligand>
</feature>
<dbReference type="GO" id="GO:0000015">
    <property type="term" value="C:phosphopyruvate hydratase complex"/>
    <property type="evidence" value="ECO:0007669"/>
    <property type="project" value="InterPro"/>
</dbReference>
<dbReference type="PANTHER" id="PTHR11902:SF1">
    <property type="entry name" value="ENOLASE"/>
    <property type="match status" value="1"/>
</dbReference>
<feature type="domain" description="Enolase N-terminal" evidence="12">
    <location>
        <begin position="5"/>
        <end position="143"/>
    </location>
</feature>
<dbReference type="AlphaFoldDB" id="A0A1A9QEB5"/>
<comment type="similarity">
    <text evidence="2 9">Belongs to the enolase family.</text>
</comment>
<sequence length="516" mass="56560">MPYKIESVFAYEVLDSRGNPTVACIAKISTGLWSKKFFSAKAMIPSGASTGEREALELRDDDKGRYLGKGVKKAVHYVNYVIVTSLIENNIDPSDQEKLDKFLIELDGTENKSRYGANAILAVSLAVAKAMAKAKSMPFYQYVASLMGNAYPSKYILPLPMVNVINGGEHADNTLDFQEFMFMPVGAASMHEAVRIASECFHSLQKCLKEKGMNTNKGDEGGFAPNLKDNDEALSVMISAIERAGYKPGVVNGQVALALDVAASELYDKETKIYKFKKAIAAGLMSEEEGTKNTEQMVAYYEQLVEKYPIVSIEDPLDESDWDGFADLNIKIGNKVQIVGDDLFCTNPKITQEGVDKKVANAVLVKMNQIGTISETIRTIQIAKNAGWTCILSHRSGETEDTSIADLAVGSSAGQIKTGSMSRSERIAKYNRLLEIEIELTAANSVFYGLNSLFSLDFNNTQLFKVASADSAVVTDSSETSNVEEEPYTTRNDSLEFEAQAEMETPEESENEEGDK</sequence>
<dbReference type="InterPro" id="IPR020811">
    <property type="entry name" value="Enolase_N"/>
</dbReference>
<feature type="binding site" evidence="9">
    <location>
        <position position="314"/>
    </location>
    <ligand>
        <name>Mg(2+)</name>
        <dbReference type="ChEBI" id="CHEBI:18420"/>
    </ligand>
</feature>
<dbReference type="SMART" id="SM01193">
    <property type="entry name" value="Enolase_N"/>
    <property type="match status" value="1"/>
</dbReference>
<feature type="binding site" evidence="9">
    <location>
        <position position="341"/>
    </location>
    <ligand>
        <name>Mg(2+)</name>
        <dbReference type="ChEBI" id="CHEBI:18420"/>
    </ligand>
</feature>
<dbReference type="SMART" id="SM01192">
    <property type="entry name" value="Enolase_C"/>
    <property type="match status" value="1"/>
</dbReference>
<dbReference type="InterPro" id="IPR020809">
    <property type="entry name" value="Enolase_CS"/>
</dbReference>
<protein>
    <recommendedName>
        <fullName evidence="4 9">Enolase</fullName>
        <ecNumber evidence="3 9">4.2.1.11</ecNumber>
    </recommendedName>
    <alternativeName>
        <fullName evidence="9">2-phospho-D-glycerate hydro-lyase</fullName>
    </alternativeName>
    <alternativeName>
        <fullName evidence="9">2-phosphoglycerate dehydratase</fullName>
    </alternativeName>
</protein>
<proteinExistence type="inferred from homology"/>
<dbReference type="InterPro" id="IPR036849">
    <property type="entry name" value="Enolase-like_C_sf"/>
</dbReference>
<dbReference type="STRING" id="432608.A6V39_02850"/>
<reference evidence="14" key="1">
    <citation type="submission" date="2016-04" db="EMBL/GenBank/DDBJ databases">
        <authorList>
            <person name="Quiroz-Castaneda R.E."/>
            <person name="Martinez-Ocampo F."/>
        </authorList>
    </citation>
    <scope>NUCLEOTIDE SEQUENCE [LARGE SCALE GENOMIC DNA]</scope>
    <source>
        <strain evidence="14">INIFAP01</strain>
    </source>
</reference>
<dbReference type="EMBL" id="LWUJ01000011">
    <property type="protein sequence ID" value="OAL10351.1"/>
    <property type="molecule type" value="Genomic_DNA"/>
</dbReference>
<dbReference type="SUPFAM" id="SSF51604">
    <property type="entry name" value="Enolase C-terminal domain-like"/>
    <property type="match status" value="1"/>
</dbReference>
<dbReference type="PROSITE" id="PS00164">
    <property type="entry name" value="ENOLASE"/>
    <property type="match status" value="1"/>
</dbReference>
<name>A0A1A9QEB5_9MOLU</name>
<dbReference type="UniPathway" id="UPA00109">
    <property type="reaction ID" value="UER00187"/>
</dbReference>
<dbReference type="SUPFAM" id="SSF54826">
    <property type="entry name" value="Enolase N-terminal domain-like"/>
    <property type="match status" value="1"/>
</dbReference>
<evidence type="ECO:0000256" key="8">
    <source>
        <dbReference type="ARBA" id="ARBA00023239"/>
    </source>
</evidence>
<dbReference type="Gene3D" id="3.20.20.120">
    <property type="entry name" value="Enolase-like C-terminal domain"/>
    <property type="match status" value="1"/>
</dbReference>
<evidence type="ECO:0000256" key="3">
    <source>
        <dbReference type="ARBA" id="ARBA00012058"/>
    </source>
</evidence>
<feature type="region of interest" description="Disordered" evidence="10">
    <location>
        <begin position="474"/>
        <end position="516"/>
    </location>
</feature>
<feature type="binding site" evidence="9">
    <location>
        <position position="396"/>
    </location>
    <ligand>
        <name>(2R)-2-phosphoglycerate</name>
        <dbReference type="ChEBI" id="CHEBI:58289"/>
    </ligand>
</feature>
<keyword evidence="13" id="KW-0670">Pyruvate</keyword>
<dbReference type="Proteomes" id="UP000077623">
    <property type="component" value="Unassembled WGS sequence"/>
</dbReference>
<evidence type="ECO:0000256" key="4">
    <source>
        <dbReference type="ARBA" id="ARBA00017068"/>
    </source>
</evidence>
<keyword evidence="9" id="KW-0479">Metal-binding</keyword>
<evidence type="ECO:0000259" key="11">
    <source>
        <dbReference type="SMART" id="SM01192"/>
    </source>
</evidence>
<accession>A0A1A9QEB5</accession>
<dbReference type="PRINTS" id="PR00148">
    <property type="entry name" value="ENOLASE"/>
</dbReference>
<keyword evidence="9" id="KW-0963">Cytoplasm</keyword>
<dbReference type="GO" id="GO:0004634">
    <property type="term" value="F:phosphopyruvate hydratase activity"/>
    <property type="evidence" value="ECO:0007669"/>
    <property type="project" value="UniProtKB-UniRule"/>
</dbReference>
<keyword evidence="6 9" id="KW-0460">Magnesium</keyword>
<dbReference type="NCBIfam" id="TIGR01060">
    <property type="entry name" value="eno"/>
    <property type="match status" value="1"/>
</dbReference>
<dbReference type="HAMAP" id="MF_00318">
    <property type="entry name" value="Enolase"/>
    <property type="match status" value="1"/>
</dbReference>
<dbReference type="Pfam" id="PF03952">
    <property type="entry name" value="Enolase_N"/>
    <property type="match status" value="1"/>
</dbReference>
<comment type="caution">
    <text evidence="13">The sequence shown here is derived from an EMBL/GenBank/DDBJ whole genome shotgun (WGS) entry which is preliminary data.</text>
</comment>
<dbReference type="SFLD" id="SFLDG00178">
    <property type="entry name" value="enolase"/>
    <property type="match status" value="1"/>
</dbReference>
<dbReference type="CDD" id="cd03313">
    <property type="entry name" value="enolase"/>
    <property type="match status" value="1"/>
</dbReference>
<keyword evidence="7 9" id="KW-0324">Glycolysis</keyword>
<comment type="function">
    <text evidence="9">Catalyzes the reversible conversion of 2-phosphoglycerate (2-PG) into phosphoenolpyruvate (PEP). It is essential for the degradation of carbohydrates via glycolysis.</text>
</comment>